<sequence>MPTQHSRFLFEQATAQDSDEILHILEEASFKGHIALIYTRRPDAYWSFKQEGDEVDIIVARDTQYGKIAGFGACAIRNLFVNGIPTRVGYLFGLRVARTYLKKFPILHRGYAYLRTLHQTKHVACYITTILEENLDVQAMLEKHRVFMPTYQPFGKYEIFALRTGRPLKSRSALLASCSFRQATMADLPLLVAFLHEQGRQMQFFPVITETALLSGVFPDLGVKDFWVMQDAHGEFLAVGALWDQRSYKQYLLQGYGGYFRCLYPFTKLLPLFGFPALPAPGSILAFCTLSFWAVKDQNPEIFSLFLEYLAYVTGSVPFFLIGVHESHPLGFILQKRPHISYRSKMYLVFWEEQQEFINTLRQEDRRYLECGLL</sequence>
<dbReference type="InterPro" id="IPR016181">
    <property type="entry name" value="Acyl_CoA_acyltransferase"/>
</dbReference>
<dbReference type="STRING" id="1499967.U27_05265"/>
<evidence type="ECO:0000313" key="3">
    <source>
        <dbReference type="Proteomes" id="UP000030661"/>
    </source>
</evidence>
<feature type="transmembrane region" description="Helical" evidence="1">
    <location>
        <begin position="306"/>
        <end position="324"/>
    </location>
</feature>
<gene>
    <name evidence="2" type="ORF">U27_05265</name>
</gene>
<name>A0A081C137_VECG1</name>
<evidence type="ECO:0000313" key="2">
    <source>
        <dbReference type="EMBL" id="GAK58292.1"/>
    </source>
</evidence>
<dbReference type="eggNOG" id="ENOG502Z9UT">
    <property type="taxonomic scope" value="Bacteria"/>
</dbReference>
<keyword evidence="1" id="KW-1133">Transmembrane helix</keyword>
<protein>
    <submittedName>
        <fullName evidence="2">Uncharacterized protein</fullName>
    </submittedName>
</protein>
<keyword evidence="1" id="KW-0472">Membrane</keyword>
<accession>A0A081C137</accession>
<proteinExistence type="predicted"/>
<dbReference type="SUPFAM" id="SSF55729">
    <property type="entry name" value="Acyl-CoA N-acyltransferases (Nat)"/>
    <property type="match status" value="1"/>
</dbReference>
<reference evidence="2" key="1">
    <citation type="journal article" date="2015" name="PeerJ">
        <title>First genomic representation of candidate bacterial phylum KSB3 points to enhanced environmental sensing as a trigger of wastewater bulking.</title>
        <authorList>
            <person name="Sekiguchi Y."/>
            <person name="Ohashi A."/>
            <person name="Parks D.H."/>
            <person name="Yamauchi T."/>
            <person name="Tyson G.W."/>
            <person name="Hugenholtz P."/>
        </authorList>
    </citation>
    <scope>NUCLEOTIDE SEQUENCE [LARGE SCALE GENOMIC DNA]</scope>
</reference>
<dbReference type="HOGENOM" id="CLU_739004_0_0_0"/>
<dbReference type="AlphaFoldDB" id="A0A081C137"/>
<keyword evidence="3" id="KW-1185">Reference proteome</keyword>
<feature type="transmembrane region" description="Helical" evidence="1">
    <location>
        <begin position="269"/>
        <end position="294"/>
    </location>
</feature>
<organism evidence="2">
    <name type="scientific">Vecturithrix granuli</name>
    <dbReference type="NCBI Taxonomy" id="1499967"/>
    <lineage>
        <taxon>Bacteria</taxon>
        <taxon>Candidatus Moduliflexota</taxon>
        <taxon>Candidatus Vecturitrichia</taxon>
        <taxon>Candidatus Vecturitrichales</taxon>
        <taxon>Candidatus Vecturitrichaceae</taxon>
        <taxon>Candidatus Vecturithrix</taxon>
    </lineage>
</organism>
<evidence type="ECO:0000256" key="1">
    <source>
        <dbReference type="SAM" id="Phobius"/>
    </source>
</evidence>
<dbReference type="Proteomes" id="UP000030661">
    <property type="component" value="Unassembled WGS sequence"/>
</dbReference>
<dbReference type="EMBL" id="DF820467">
    <property type="protein sequence ID" value="GAK58292.1"/>
    <property type="molecule type" value="Genomic_DNA"/>
</dbReference>
<keyword evidence="1" id="KW-0812">Transmembrane</keyword>